<evidence type="ECO:0000256" key="10">
    <source>
        <dbReference type="ARBA" id="ARBA00022741"/>
    </source>
</evidence>
<dbReference type="InterPro" id="IPR011037">
    <property type="entry name" value="Pyrv_Knase-like_insert_dom_sf"/>
</dbReference>
<dbReference type="InterPro" id="IPR015795">
    <property type="entry name" value="Pyrv_Knase_C"/>
</dbReference>
<dbReference type="InterPro" id="IPR001697">
    <property type="entry name" value="Pyr_Knase"/>
</dbReference>
<gene>
    <name evidence="22" type="primary">pyk</name>
    <name evidence="22" type="ORF">SBRY_11082</name>
</gene>
<keyword evidence="9" id="KW-0479">Metal-binding</keyword>
<evidence type="ECO:0000256" key="6">
    <source>
        <dbReference type="ARBA" id="ARBA00012142"/>
    </source>
</evidence>
<dbReference type="InterPro" id="IPR036918">
    <property type="entry name" value="Pyrv_Knase_C_sf"/>
</dbReference>
<dbReference type="SUPFAM" id="SSF51621">
    <property type="entry name" value="Phosphoenolpyruvate/pyruvate domain"/>
    <property type="match status" value="1"/>
</dbReference>
<dbReference type="Pfam" id="PF00224">
    <property type="entry name" value="PK"/>
    <property type="match status" value="1"/>
</dbReference>
<comment type="cofactor">
    <cofactor evidence="2">
        <name>K(+)</name>
        <dbReference type="ChEBI" id="CHEBI:29103"/>
    </cofactor>
</comment>
<organism evidence="22 23">
    <name type="scientific">Actinacidiphila bryophytorum</name>
    <dbReference type="NCBI Taxonomy" id="1436133"/>
    <lineage>
        <taxon>Bacteria</taxon>
        <taxon>Bacillati</taxon>
        <taxon>Actinomycetota</taxon>
        <taxon>Actinomycetes</taxon>
        <taxon>Kitasatosporales</taxon>
        <taxon>Streptomycetaceae</taxon>
        <taxon>Actinacidiphila</taxon>
    </lineage>
</organism>
<dbReference type="InterPro" id="IPR040442">
    <property type="entry name" value="Pyrv_kinase-like_dom_sf"/>
</dbReference>
<dbReference type="GO" id="GO:0030955">
    <property type="term" value="F:potassium ion binding"/>
    <property type="evidence" value="ECO:0007669"/>
    <property type="project" value="UniProtKB-UniRule"/>
</dbReference>
<comment type="similarity">
    <text evidence="4 19">Belongs to the pyruvate kinase family.</text>
</comment>
<keyword evidence="12" id="KW-0067">ATP-binding</keyword>
<dbReference type="EC" id="2.7.1.40" evidence="6 18"/>
<evidence type="ECO:0000313" key="22">
    <source>
        <dbReference type="EMBL" id="CAG7607849.1"/>
    </source>
</evidence>
<evidence type="ECO:0000259" key="21">
    <source>
        <dbReference type="Pfam" id="PF02887"/>
    </source>
</evidence>
<dbReference type="EMBL" id="CAJVAX010000001">
    <property type="protein sequence ID" value="CAG7607849.1"/>
    <property type="molecule type" value="Genomic_DNA"/>
</dbReference>
<evidence type="ECO:0000259" key="20">
    <source>
        <dbReference type="Pfam" id="PF00224"/>
    </source>
</evidence>
<evidence type="ECO:0000256" key="7">
    <source>
        <dbReference type="ARBA" id="ARBA00018587"/>
    </source>
</evidence>
<dbReference type="NCBIfam" id="NF004886">
    <property type="entry name" value="PRK06247.1"/>
    <property type="match status" value="1"/>
</dbReference>
<protein>
    <recommendedName>
        <fullName evidence="7 18">Pyruvate kinase</fullName>
        <ecNumber evidence="6 18">2.7.1.40</ecNumber>
    </recommendedName>
</protein>
<evidence type="ECO:0000256" key="8">
    <source>
        <dbReference type="ARBA" id="ARBA00022679"/>
    </source>
</evidence>
<dbReference type="Gene3D" id="3.40.1380.20">
    <property type="entry name" value="Pyruvate kinase, C-terminal domain"/>
    <property type="match status" value="1"/>
</dbReference>
<reference evidence="22" key="1">
    <citation type="submission" date="2021-06" db="EMBL/GenBank/DDBJ databases">
        <authorList>
            <person name="Arsene-Ploetze F."/>
        </authorList>
    </citation>
    <scope>NUCLEOTIDE SEQUENCE</scope>
    <source>
        <strain evidence="22">SBRY1</strain>
    </source>
</reference>
<dbReference type="PROSITE" id="PS00110">
    <property type="entry name" value="PYRUVATE_KINASE"/>
    <property type="match status" value="1"/>
</dbReference>
<comment type="cofactor">
    <cofactor evidence="1">
        <name>Mg(2+)</name>
        <dbReference type="ChEBI" id="CHEBI:18420"/>
    </cofactor>
</comment>
<dbReference type="GO" id="GO:0016301">
    <property type="term" value="F:kinase activity"/>
    <property type="evidence" value="ECO:0007669"/>
    <property type="project" value="UniProtKB-KW"/>
</dbReference>
<dbReference type="InterPro" id="IPR018209">
    <property type="entry name" value="Pyrv_Knase_AS"/>
</dbReference>
<dbReference type="FunFam" id="3.40.1380.20:FF:000009">
    <property type="entry name" value="Pyruvate kinase"/>
    <property type="match status" value="1"/>
</dbReference>
<dbReference type="Pfam" id="PF02887">
    <property type="entry name" value="PK_C"/>
    <property type="match status" value="1"/>
</dbReference>
<dbReference type="NCBIfam" id="NF004491">
    <property type="entry name" value="PRK05826.1"/>
    <property type="match status" value="1"/>
</dbReference>
<dbReference type="Proteomes" id="UP001153328">
    <property type="component" value="Unassembled WGS sequence"/>
</dbReference>
<dbReference type="GO" id="GO:0005524">
    <property type="term" value="F:ATP binding"/>
    <property type="evidence" value="ECO:0007669"/>
    <property type="project" value="UniProtKB-KW"/>
</dbReference>
<dbReference type="SUPFAM" id="SSF52935">
    <property type="entry name" value="PK C-terminal domain-like"/>
    <property type="match status" value="1"/>
</dbReference>
<name>A0A9W4E1K1_9ACTN</name>
<evidence type="ECO:0000256" key="9">
    <source>
        <dbReference type="ARBA" id="ARBA00022723"/>
    </source>
</evidence>
<dbReference type="InterPro" id="IPR015813">
    <property type="entry name" value="Pyrv/PenolPyrv_kinase-like_dom"/>
</dbReference>
<dbReference type="FunFam" id="2.40.33.10:FF:000001">
    <property type="entry name" value="Pyruvate kinase"/>
    <property type="match status" value="1"/>
</dbReference>
<evidence type="ECO:0000256" key="15">
    <source>
        <dbReference type="ARBA" id="ARBA00023152"/>
    </source>
</evidence>
<accession>A0A9W4E1K1</accession>
<dbReference type="Gene3D" id="3.20.20.60">
    <property type="entry name" value="Phosphoenolpyruvate-binding domains"/>
    <property type="match status" value="1"/>
</dbReference>
<dbReference type="PANTHER" id="PTHR11817">
    <property type="entry name" value="PYRUVATE KINASE"/>
    <property type="match status" value="1"/>
</dbReference>
<comment type="pathway">
    <text evidence="3 19">Carbohydrate degradation; glycolysis; pyruvate from D-glyceraldehyde 3-phosphate: step 5/5.</text>
</comment>
<feature type="domain" description="Pyruvate kinase barrel" evidence="20">
    <location>
        <begin position="1"/>
        <end position="322"/>
    </location>
</feature>
<dbReference type="SUPFAM" id="SSF50800">
    <property type="entry name" value="PK beta-barrel domain-like"/>
    <property type="match status" value="1"/>
</dbReference>
<evidence type="ECO:0000256" key="11">
    <source>
        <dbReference type="ARBA" id="ARBA00022777"/>
    </source>
</evidence>
<evidence type="ECO:0000256" key="4">
    <source>
        <dbReference type="ARBA" id="ARBA00008663"/>
    </source>
</evidence>
<evidence type="ECO:0000256" key="18">
    <source>
        <dbReference type="NCBIfam" id="TIGR01064"/>
    </source>
</evidence>
<evidence type="ECO:0000256" key="19">
    <source>
        <dbReference type="RuleBase" id="RU000504"/>
    </source>
</evidence>
<keyword evidence="10" id="KW-0547">Nucleotide-binding</keyword>
<keyword evidence="14" id="KW-0630">Potassium</keyword>
<proteinExistence type="inferred from homology"/>
<dbReference type="NCBIfam" id="NF004978">
    <property type="entry name" value="PRK06354.1"/>
    <property type="match status" value="1"/>
</dbReference>
<dbReference type="NCBIfam" id="TIGR01064">
    <property type="entry name" value="pyruv_kin"/>
    <property type="match status" value="1"/>
</dbReference>
<evidence type="ECO:0000256" key="13">
    <source>
        <dbReference type="ARBA" id="ARBA00022842"/>
    </source>
</evidence>
<dbReference type="AlphaFoldDB" id="A0A9W4E1K1"/>
<comment type="caution">
    <text evidence="22">The sequence shown here is derived from an EMBL/GenBank/DDBJ whole genome shotgun (WGS) entry which is preliminary data.</text>
</comment>
<comment type="subunit">
    <text evidence="5">Homotetramer.</text>
</comment>
<evidence type="ECO:0000256" key="5">
    <source>
        <dbReference type="ARBA" id="ARBA00011881"/>
    </source>
</evidence>
<evidence type="ECO:0000256" key="1">
    <source>
        <dbReference type="ARBA" id="ARBA00001946"/>
    </source>
</evidence>
<dbReference type="InterPro" id="IPR015806">
    <property type="entry name" value="Pyrv_Knase_insert_dom_sf"/>
</dbReference>
<dbReference type="PRINTS" id="PR01050">
    <property type="entry name" value="PYRUVTKNASE"/>
</dbReference>
<evidence type="ECO:0000256" key="16">
    <source>
        <dbReference type="ARBA" id="ARBA00023317"/>
    </source>
</evidence>
<dbReference type="GO" id="GO:0000287">
    <property type="term" value="F:magnesium ion binding"/>
    <property type="evidence" value="ECO:0007669"/>
    <property type="project" value="UniProtKB-UniRule"/>
</dbReference>
<keyword evidence="16 22" id="KW-0670">Pyruvate</keyword>
<sequence>MRRAKIVCTLGPAVDSYDQLKTLVEAGMNVARLNFSHGSHAEHEDRYQRVRKVAEETGRAVGVLADLQGPKIRLGKFADGPVELVAGDEFTITTEDVAGDRTVCGTTYKGLPGDVSQGDPILINDGNVALRVIEVDGPRVRALVVEGGVISDHKGINLPGAAVNVPALSEKDIDDLRFALRMGVDMVALSFVRDAKDVRDVHRVMDEEGRRVPVIAKVEKPQAVRNMEDVVMAFDAVMVARGDLAVEYPLEQVPVVQKRLVELCRRNAKPVIVATQMMESMITNSRPTRAEASDVANAILDGADAVMLSAESSVGKYPVETVKTMARIVEAAEEELLCRGLQPLAPGKKPRTQGGAVARAAAELADFLDAKTLVAFTKSGDTARRLARYRVPEPVVAFTTDPATRNQLALTWGVEAFVVEHVDNTDDMVKIVDREMLKLSDYTTGDTVIITAGSPPGVPGTTNLVRVHHLGA</sequence>
<keyword evidence="8 19" id="KW-0808">Transferase</keyword>
<keyword evidence="15 19" id="KW-0324">Glycolysis</keyword>
<evidence type="ECO:0000256" key="12">
    <source>
        <dbReference type="ARBA" id="ARBA00022840"/>
    </source>
</evidence>
<feature type="domain" description="Pyruvate kinase C-terminal" evidence="21">
    <location>
        <begin position="356"/>
        <end position="468"/>
    </location>
</feature>
<dbReference type="GO" id="GO:0004743">
    <property type="term" value="F:pyruvate kinase activity"/>
    <property type="evidence" value="ECO:0007669"/>
    <property type="project" value="UniProtKB-UniRule"/>
</dbReference>
<dbReference type="InterPro" id="IPR015793">
    <property type="entry name" value="Pyrv_Knase_brl"/>
</dbReference>
<dbReference type="RefSeq" id="WP_205043433.1">
    <property type="nucleotide sequence ID" value="NZ_CAJVAX010000001.1"/>
</dbReference>
<comment type="catalytic activity">
    <reaction evidence="17 19">
        <text>pyruvate + ATP = phosphoenolpyruvate + ADP + H(+)</text>
        <dbReference type="Rhea" id="RHEA:18157"/>
        <dbReference type="ChEBI" id="CHEBI:15361"/>
        <dbReference type="ChEBI" id="CHEBI:15378"/>
        <dbReference type="ChEBI" id="CHEBI:30616"/>
        <dbReference type="ChEBI" id="CHEBI:58702"/>
        <dbReference type="ChEBI" id="CHEBI:456216"/>
        <dbReference type="EC" id="2.7.1.40"/>
    </reaction>
</comment>
<evidence type="ECO:0000256" key="14">
    <source>
        <dbReference type="ARBA" id="ARBA00022958"/>
    </source>
</evidence>
<evidence type="ECO:0000256" key="3">
    <source>
        <dbReference type="ARBA" id="ARBA00004997"/>
    </source>
</evidence>
<dbReference type="Gene3D" id="2.40.33.10">
    <property type="entry name" value="PK beta-barrel domain-like"/>
    <property type="match status" value="1"/>
</dbReference>
<evidence type="ECO:0000313" key="23">
    <source>
        <dbReference type="Proteomes" id="UP001153328"/>
    </source>
</evidence>
<keyword evidence="13 19" id="KW-0460">Magnesium</keyword>
<keyword evidence="23" id="KW-1185">Reference proteome</keyword>
<evidence type="ECO:0000256" key="2">
    <source>
        <dbReference type="ARBA" id="ARBA00001958"/>
    </source>
</evidence>
<keyword evidence="11 19" id="KW-0418">Kinase</keyword>
<evidence type="ECO:0000256" key="17">
    <source>
        <dbReference type="ARBA" id="ARBA00048152"/>
    </source>
</evidence>